<organism evidence="2 3">
    <name type="scientific">Aspergillus avenaceus</name>
    <dbReference type="NCBI Taxonomy" id="36643"/>
    <lineage>
        <taxon>Eukaryota</taxon>
        <taxon>Fungi</taxon>
        <taxon>Dikarya</taxon>
        <taxon>Ascomycota</taxon>
        <taxon>Pezizomycotina</taxon>
        <taxon>Eurotiomycetes</taxon>
        <taxon>Eurotiomycetidae</taxon>
        <taxon>Eurotiales</taxon>
        <taxon>Aspergillaceae</taxon>
        <taxon>Aspergillus</taxon>
        <taxon>Aspergillus subgen. Circumdati</taxon>
    </lineage>
</organism>
<reference evidence="2 3" key="1">
    <citation type="submission" date="2019-04" db="EMBL/GenBank/DDBJ databases">
        <title>Friends and foes A comparative genomics study of 23 Aspergillus species from section Flavi.</title>
        <authorList>
            <consortium name="DOE Joint Genome Institute"/>
            <person name="Kjaerbolling I."/>
            <person name="Vesth T."/>
            <person name="Frisvad J.C."/>
            <person name="Nybo J.L."/>
            <person name="Theobald S."/>
            <person name="Kildgaard S."/>
            <person name="Isbrandt T."/>
            <person name="Kuo A."/>
            <person name="Sato A."/>
            <person name="Lyhne E.K."/>
            <person name="Kogle M.E."/>
            <person name="Wiebenga A."/>
            <person name="Kun R.S."/>
            <person name="Lubbers R.J."/>
            <person name="Makela M.R."/>
            <person name="Barry K."/>
            <person name="Chovatia M."/>
            <person name="Clum A."/>
            <person name="Daum C."/>
            <person name="Haridas S."/>
            <person name="He G."/>
            <person name="LaButti K."/>
            <person name="Lipzen A."/>
            <person name="Mondo S."/>
            <person name="Riley R."/>
            <person name="Salamov A."/>
            <person name="Simmons B.A."/>
            <person name="Magnuson J.K."/>
            <person name="Henrissat B."/>
            <person name="Mortensen U.H."/>
            <person name="Larsen T.O."/>
            <person name="Devries R.P."/>
            <person name="Grigoriev I.V."/>
            <person name="Machida M."/>
            <person name="Baker S.E."/>
            <person name="Andersen M.R."/>
        </authorList>
    </citation>
    <scope>NUCLEOTIDE SEQUENCE [LARGE SCALE GENOMIC DNA]</scope>
    <source>
        <strain evidence="2 3">IBT 18842</strain>
    </source>
</reference>
<feature type="compositionally biased region" description="Polar residues" evidence="1">
    <location>
        <begin position="200"/>
        <end position="209"/>
    </location>
</feature>
<dbReference type="EMBL" id="ML742199">
    <property type="protein sequence ID" value="KAE8147611.1"/>
    <property type="molecule type" value="Genomic_DNA"/>
</dbReference>
<dbReference type="Proteomes" id="UP000325780">
    <property type="component" value="Unassembled WGS sequence"/>
</dbReference>
<dbReference type="AlphaFoldDB" id="A0A5N6TNC5"/>
<feature type="compositionally biased region" description="Low complexity" evidence="1">
    <location>
        <begin position="304"/>
        <end position="319"/>
    </location>
</feature>
<feature type="region of interest" description="Disordered" evidence="1">
    <location>
        <begin position="8"/>
        <end position="34"/>
    </location>
</feature>
<feature type="region of interest" description="Disordered" evidence="1">
    <location>
        <begin position="65"/>
        <end position="87"/>
    </location>
</feature>
<feature type="compositionally biased region" description="Basic and acidic residues" evidence="1">
    <location>
        <begin position="284"/>
        <end position="295"/>
    </location>
</feature>
<gene>
    <name evidence="2" type="ORF">BDV25DRAFT_159997</name>
</gene>
<feature type="compositionally biased region" description="Low complexity" evidence="1">
    <location>
        <begin position="76"/>
        <end position="87"/>
    </location>
</feature>
<feature type="compositionally biased region" description="Polar residues" evidence="1">
    <location>
        <begin position="263"/>
        <end position="272"/>
    </location>
</feature>
<dbReference type="OrthoDB" id="4524386at2759"/>
<feature type="region of interest" description="Disordered" evidence="1">
    <location>
        <begin position="159"/>
        <end position="361"/>
    </location>
</feature>
<accession>A0A5N6TNC5</accession>
<feature type="compositionally biased region" description="Polar residues" evidence="1">
    <location>
        <begin position="14"/>
        <end position="34"/>
    </location>
</feature>
<evidence type="ECO:0000313" key="3">
    <source>
        <dbReference type="Proteomes" id="UP000325780"/>
    </source>
</evidence>
<keyword evidence="3" id="KW-1185">Reference proteome</keyword>
<evidence type="ECO:0000256" key="1">
    <source>
        <dbReference type="SAM" id="MobiDB-lite"/>
    </source>
</evidence>
<proteinExistence type="predicted"/>
<protein>
    <submittedName>
        <fullName evidence="2">Uncharacterized protein</fullName>
    </submittedName>
</protein>
<feature type="region of interest" description="Disordered" evidence="1">
    <location>
        <begin position="654"/>
        <end position="683"/>
    </location>
</feature>
<name>A0A5N6TNC5_ASPAV</name>
<feature type="region of interest" description="Disordered" evidence="1">
    <location>
        <begin position="482"/>
        <end position="526"/>
    </location>
</feature>
<sequence length="683" mass="75364">MVALRRLFHAGKSPSAQPDNVTHTSNTSECDQPSGIKTLQSLEADHSYQRIERQFEAMHEQLQARPLSARSQIPPSRASSRTTTTTTRNARHVDLLEALFSSHRYHIQSAQTLSPISPYNEDIAERNMTRFLQGQSGKKNMYSRILSTLYQEDVADRNIAKSRRGNRPVSRTRMARSRGASFQGTDEVRCRPQSKASDKLTPSPSQESLESMPVAHTDSLLSPRQAYSPLRPRRSVPNFPTEGTGAPDSRSNGHLGVPPAHKQGNTWSNTPIPDSPTLPAAVTDTKHVDKQDVHTKPSSLSRNRSATTSSLSPTSNSTRPRSKRNVRDLSIDTELAVRGKSSQSPKIAHRAIQPPTPSSAVEKQNPTIAEVMHSPLPAGSPATPSPMYESDQKIAEIMDMFKQACTSSQALSPHPTYETLQDAIIREINSHEAFQRVSVPLTPSPFKASFDRGENIPRIETPGSKKHMSLKEGQFSKFSFRKHRRGSDMRKSISTSVPSSIFRRASETTRRRHTDAPPPSPGFFNTLEHQAPLPEEQVTYMDCLLKSRKSPSGTRQREIPDISYPQSTCPTSPAGFSVFSQQAPSVCHMRAQASPVSIPPSFSADDSDEEVIELPSVDIPALQIQGIDENNVTYIAENTTPRSAYRLMSWPQQSGRSVNLRGNTTLSQTSSGEGPKTCSVTSY</sequence>
<evidence type="ECO:0000313" key="2">
    <source>
        <dbReference type="EMBL" id="KAE8147611.1"/>
    </source>
</evidence>